<name>A0ABP7ZUK1_9MICO</name>
<evidence type="ECO:0000313" key="2">
    <source>
        <dbReference type="Proteomes" id="UP001501079"/>
    </source>
</evidence>
<sequence>MGHKRDAALGGKATRANTGAAHTLCNLRAGGKLGARMTNGRRRPATDIREW</sequence>
<dbReference type="Proteomes" id="UP001501079">
    <property type="component" value="Unassembled WGS sequence"/>
</dbReference>
<dbReference type="EMBL" id="BAABBW010000001">
    <property type="protein sequence ID" value="GAA4170765.1"/>
    <property type="molecule type" value="Genomic_DNA"/>
</dbReference>
<evidence type="ECO:0000313" key="1">
    <source>
        <dbReference type="EMBL" id="GAA4170765.1"/>
    </source>
</evidence>
<accession>A0ABP7ZUK1</accession>
<comment type="caution">
    <text evidence="1">The sequence shown here is derived from an EMBL/GenBank/DDBJ whole genome shotgun (WGS) entry which is preliminary data.</text>
</comment>
<gene>
    <name evidence="1" type="ORF">GCM10022287_09180</name>
</gene>
<reference evidence="2" key="1">
    <citation type="journal article" date="2019" name="Int. J. Syst. Evol. Microbiol.">
        <title>The Global Catalogue of Microorganisms (GCM) 10K type strain sequencing project: providing services to taxonomists for standard genome sequencing and annotation.</title>
        <authorList>
            <consortium name="The Broad Institute Genomics Platform"/>
            <consortium name="The Broad Institute Genome Sequencing Center for Infectious Disease"/>
            <person name="Wu L."/>
            <person name="Ma J."/>
        </authorList>
    </citation>
    <scope>NUCLEOTIDE SEQUENCE [LARGE SCALE GENOMIC DNA]</scope>
    <source>
        <strain evidence="2">JCM 17591</strain>
    </source>
</reference>
<keyword evidence="2" id="KW-1185">Reference proteome</keyword>
<organism evidence="1 2">
    <name type="scientific">Gryllotalpicola koreensis</name>
    <dbReference type="NCBI Taxonomy" id="993086"/>
    <lineage>
        <taxon>Bacteria</taxon>
        <taxon>Bacillati</taxon>
        <taxon>Actinomycetota</taxon>
        <taxon>Actinomycetes</taxon>
        <taxon>Micrococcales</taxon>
        <taxon>Microbacteriaceae</taxon>
        <taxon>Gryllotalpicola</taxon>
    </lineage>
</organism>
<proteinExistence type="predicted"/>
<protein>
    <recommendedName>
        <fullName evidence="3">HNH endonuclease</fullName>
    </recommendedName>
</protein>
<evidence type="ECO:0008006" key="3">
    <source>
        <dbReference type="Google" id="ProtNLM"/>
    </source>
</evidence>